<evidence type="ECO:0000256" key="1">
    <source>
        <dbReference type="ARBA" id="ARBA00004571"/>
    </source>
</evidence>
<feature type="domain" description="TonB-dependent receptor plug" evidence="9">
    <location>
        <begin position="54"/>
        <end position="157"/>
    </location>
</feature>
<dbReference type="PANTHER" id="PTHR30069:SF42">
    <property type="entry name" value="FERRIC AEROBACTIN RECEPTOR"/>
    <property type="match status" value="1"/>
</dbReference>
<evidence type="ECO:0000256" key="6">
    <source>
        <dbReference type="ARBA" id="ARBA00023237"/>
    </source>
</evidence>
<name>A0A1G7PRW3_9PROT</name>
<dbReference type="PROSITE" id="PS52016">
    <property type="entry name" value="TONB_DEPENDENT_REC_3"/>
    <property type="match status" value="1"/>
</dbReference>
<dbReference type="EMBL" id="FNCE01000003">
    <property type="protein sequence ID" value="SDF88978.1"/>
    <property type="molecule type" value="Genomic_DNA"/>
</dbReference>
<dbReference type="InterPro" id="IPR039426">
    <property type="entry name" value="TonB-dep_rcpt-like"/>
</dbReference>
<evidence type="ECO:0000256" key="3">
    <source>
        <dbReference type="ARBA" id="ARBA00022452"/>
    </source>
</evidence>
<dbReference type="InterPro" id="IPR036942">
    <property type="entry name" value="Beta-barrel_TonB_sf"/>
</dbReference>
<keyword evidence="6 7" id="KW-0998">Cell outer membrane</keyword>
<comment type="subcellular location">
    <subcellularLocation>
        <location evidence="1 7">Cell outer membrane</location>
        <topology evidence="1 7">Multi-pass membrane protein</topology>
    </subcellularLocation>
</comment>
<gene>
    <name evidence="10" type="ORF">SAMN05216241_10342</name>
</gene>
<evidence type="ECO:0000256" key="7">
    <source>
        <dbReference type="PROSITE-ProRule" id="PRU01360"/>
    </source>
</evidence>
<dbReference type="InterPro" id="IPR012910">
    <property type="entry name" value="Plug_dom"/>
</dbReference>
<dbReference type="GO" id="GO:0044718">
    <property type="term" value="P:siderophore transmembrane transport"/>
    <property type="evidence" value="ECO:0007669"/>
    <property type="project" value="TreeGrafter"/>
</dbReference>
<keyword evidence="2 7" id="KW-0813">Transport</keyword>
<keyword evidence="3 7" id="KW-1134">Transmembrane beta strand</keyword>
<dbReference type="Gene3D" id="2.170.130.10">
    <property type="entry name" value="TonB-dependent receptor, plug domain"/>
    <property type="match status" value="1"/>
</dbReference>
<evidence type="ECO:0000256" key="4">
    <source>
        <dbReference type="ARBA" id="ARBA00022692"/>
    </source>
</evidence>
<dbReference type="InterPro" id="IPR037066">
    <property type="entry name" value="Plug_dom_sf"/>
</dbReference>
<accession>A0A1G7PRW3</accession>
<feature type="chain" id="PRO_5011706902" evidence="8">
    <location>
        <begin position="30"/>
        <end position="698"/>
    </location>
</feature>
<dbReference type="CDD" id="cd01347">
    <property type="entry name" value="ligand_gated_channel"/>
    <property type="match status" value="1"/>
</dbReference>
<keyword evidence="4 7" id="KW-0812">Transmembrane</keyword>
<feature type="signal peptide" evidence="8">
    <location>
        <begin position="1"/>
        <end position="29"/>
    </location>
</feature>
<dbReference type="GO" id="GO:0015344">
    <property type="term" value="F:siderophore uptake transmembrane transporter activity"/>
    <property type="evidence" value="ECO:0007669"/>
    <property type="project" value="TreeGrafter"/>
</dbReference>
<organism evidence="10 11">
    <name type="scientific">Limimonas halophila</name>
    <dbReference type="NCBI Taxonomy" id="1082479"/>
    <lineage>
        <taxon>Bacteria</taxon>
        <taxon>Pseudomonadati</taxon>
        <taxon>Pseudomonadota</taxon>
        <taxon>Alphaproteobacteria</taxon>
        <taxon>Rhodospirillales</taxon>
        <taxon>Rhodovibrionaceae</taxon>
        <taxon>Limimonas</taxon>
    </lineage>
</organism>
<protein>
    <submittedName>
        <fullName evidence="10">Iron complex outermembrane recepter protein</fullName>
    </submittedName>
</protein>
<evidence type="ECO:0000256" key="5">
    <source>
        <dbReference type="ARBA" id="ARBA00023136"/>
    </source>
</evidence>
<proteinExistence type="inferred from homology"/>
<evidence type="ECO:0000259" key="9">
    <source>
        <dbReference type="Pfam" id="PF07715"/>
    </source>
</evidence>
<keyword evidence="5 7" id="KW-0472">Membrane</keyword>
<dbReference type="AlphaFoldDB" id="A0A1G7PRW3"/>
<dbReference type="RefSeq" id="WP_176758542.1">
    <property type="nucleotide sequence ID" value="NZ_FNCE01000003.1"/>
</dbReference>
<dbReference type="SUPFAM" id="SSF56935">
    <property type="entry name" value="Porins"/>
    <property type="match status" value="1"/>
</dbReference>
<dbReference type="Proteomes" id="UP000199415">
    <property type="component" value="Unassembled WGS sequence"/>
</dbReference>
<evidence type="ECO:0000256" key="8">
    <source>
        <dbReference type="SAM" id="SignalP"/>
    </source>
</evidence>
<dbReference type="Pfam" id="PF07715">
    <property type="entry name" value="Plug"/>
    <property type="match status" value="1"/>
</dbReference>
<dbReference type="Gene3D" id="2.40.170.20">
    <property type="entry name" value="TonB-dependent receptor, beta-barrel domain"/>
    <property type="match status" value="1"/>
</dbReference>
<comment type="similarity">
    <text evidence="7">Belongs to the TonB-dependent receptor family.</text>
</comment>
<evidence type="ECO:0000313" key="11">
    <source>
        <dbReference type="Proteomes" id="UP000199415"/>
    </source>
</evidence>
<keyword evidence="8" id="KW-0732">Signal</keyword>
<sequence length="698" mass="75223">MKDREGGAPARLAALVLAGTAVAAGPAGAQTNPDEGGTELEPVVVSTTRVDTPVSDLTRSVTRIDREQLQQQSRLERNLGDILGSQVPGMATGFQGLSNFSQTLRGRNFQTLLDGVPQNAPLRATSRHLNTASVETIERVEVIRGGTAVYGFGATGGLVNLITRRPEKGAFNANSSAGISFSTQHPDDSFQYTTSHGISGRSGQVDYVLQGNFAKRESFFDADGDRIPPDPFANQGGLAESDEYDIFGKLGYTFGGGEQRIELMANRFELKQSPDFTFANGDPAENEEAEAVPGSINTVDPGNEITTIATTYTNDEILGSSLKAKVYYNDTSFIFPKFPGFTQTKVESEKFGSRTTVETPFALAGVDATAVWGVDFLYDETTQPGIDGPTTVPEMEQASVAAFGELEVPVGSWGRIRAGLRQEHIGVDIASVTNRLGRDIDAGDLTFNETLVNVSGVAFVSRRVEVFGSFSQGFAVNDIGRLVQNNQTIDGAGELSDEAEKVDNFELGVRGRTRTAEASVAAFYSSSDNGRTFDQDLNLVTQPERIWGVEATADYDPTRRWGVGGTVTWLEGEVDTDDDDSFESDLPTTRIPPLKLTAHAEYSPVRWWDMRLQGLFSGDRTSDGTGFGHGPVNDFTVLNLVSAFDTGFGQIDVAVSNLLNNDFFPVSSQASGRAPSNRPSTFTKAPGRRVSLTYSVEW</sequence>
<evidence type="ECO:0000256" key="2">
    <source>
        <dbReference type="ARBA" id="ARBA00022448"/>
    </source>
</evidence>
<dbReference type="PANTHER" id="PTHR30069">
    <property type="entry name" value="TONB-DEPENDENT OUTER MEMBRANE RECEPTOR"/>
    <property type="match status" value="1"/>
</dbReference>
<evidence type="ECO:0000313" key="10">
    <source>
        <dbReference type="EMBL" id="SDF88978.1"/>
    </source>
</evidence>
<dbReference type="STRING" id="1082479.SAMN05216241_10342"/>
<keyword evidence="11" id="KW-1185">Reference proteome</keyword>
<dbReference type="GO" id="GO:0009279">
    <property type="term" value="C:cell outer membrane"/>
    <property type="evidence" value="ECO:0007669"/>
    <property type="project" value="UniProtKB-SubCell"/>
</dbReference>
<reference evidence="10 11" key="1">
    <citation type="submission" date="2016-10" db="EMBL/GenBank/DDBJ databases">
        <authorList>
            <person name="de Groot N.N."/>
        </authorList>
    </citation>
    <scope>NUCLEOTIDE SEQUENCE [LARGE SCALE GENOMIC DNA]</scope>
    <source>
        <strain evidence="10 11">DSM 25584</strain>
    </source>
</reference>